<dbReference type="Proteomes" id="UP001521785">
    <property type="component" value="Unassembled WGS sequence"/>
</dbReference>
<dbReference type="InterPro" id="IPR001138">
    <property type="entry name" value="Zn2Cys6_DnaBD"/>
</dbReference>
<dbReference type="InterPro" id="IPR036864">
    <property type="entry name" value="Zn2-C6_fun-type_DNA-bd_sf"/>
</dbReference>
<proteinExistence type="predicted"/>
<evidence type="ECO:0000256" key="2">
    <source>
        <dbReference type="ARBA" id="ARBA00023242"/>
    </source>
</evidence>
<evidence type="ECO:0000313" key="5">
    <source>
        <dbReference type="EMBL" id="KAL1596423.1"/>
    </source>
</evidence>
<organism evidence="5 6">
    <name type="scientific">Paraconiothyrium brasiliense</name>
    <dbReference type="NCBI Taxonomy" id="300254"/>
    <lineage>
        <taxon>Eukaryota</taxon>
        <taxon>Fungi</taxon>
        <taxon>Dikarya</taxon>
        <taxon>Ascomycota</taxon>
        <taxon>Pezizomycotina</taxon>
        <taxon>Dothideomycetes</taxon>
        <taxon>Pleosporomycetidae</taxon>
        <taxon>Pleosporales</taxon>
        <taxon>Massarineae</taxon>
        <taxon>Didymosphaeriaceae</taxon>
        <taxon>Paraconiothyrium</taxon>
    </lineage>
</organism>
<dbReference type="CDD" id="cd00067">
    <property type="entry name" value="GAL4"/>
    <property type="match status" value="1"/>
</dbReference>
<dbReference type="PANTHER" id="PTHR37534:SF48">
    <property type="entry name" value="FINGER DOMAIN PROTEIN, PUTATIVE-RELATED"/>
    <property type="match status" value="1"/>
</dbReference>
<evidence type="ECO:0000313" key="6">
    <source>
        <dbReference type="Proteomes" id="UP001521785"/>
    </source>
</evidence>
<protein>
    <recommendedName>
        <fullName evidence="4">Zn(2)-C6 fungal-type domain-containing protein</fullName>
    </recommendedName>
</protein>
<dbReference type="PROSITE" id="PS50048">
    <property type="entry name" value="ZN2_CY6_FUNGAL_2"/>
    <property type="match status" value="1"/>
</dbReference>
<accession>A0ABR3QW90</accession>
<keyword evidence="2" id="KW-0539">Nucleus</keyword>
<evidence type="ECO:0000256" key="1">
    <source>
        <dbReference type="ARBA" id="ARBA00004123"/>
    </source>
</evidence>
<dbReference type="InterPro" id="IPR021858">
    <property type="entry name" value="Fun_TF"/>
</dbReference>
<sequence>MDPVQHTQKATRQCWECLKRRLVCDCTLPHCKKCIKKGGECPGYDAQKPLQWVEPGKVTSRKPKKPSKKSELVLRMRQSRPPMEESKSDTSWSIETIGSEEESKADQEELRNLYHKKLADVRRVEDIDEIMHFASQDKIEEIVSKGLVQEAARILKLEKDPLKGLRRVLRYLRLEQIPTYNLQSDTCEVVQAIDYFNTRVIPEVTGEDFALVRNPQIMFFPMSALHLLTPSTHNSFVCIALQHYINKLPSGASEKALIANGPKIWQYRGEAIQELSRRVADPRTMYSLATITDIVVFLTNELQAQTLPQWRSHIDVLMRIMKVRGGMMAIYRSAHYMHATVVLVQLVITMSNSTSPAHDQVVLAPTLAEELENAEEMYHELSPYCLCPPSVFFYILRISNLRREASQALILEDDLTALTQTATNLLSQIESFSINDWAQPGADNAEWLAIGSAFKHAAAVYCVMSLQSLALLPNDAQTNQQLERHGDLLASQLKEVIGSQRTRRFASWPLTVAGVEAGYRGEARRKWVEDTCSELARVLGTNCPLNLKAVMRKYWASGNPGWEECFYKPYAFMF</sequence>
<dbReference type="Pfam" id="PF11951">
    <property type="entry name" value="Fungal_trans_2"/>
    <property type="match status" value="1"/>
</dbReference>
<dbReference type="SUPFAM" id="SSF57701">
    <property type="entry name" value="Zn2/Cys6 DNA-binding domain"/>
    <property type="match status" value="1"/>
</dbReference>
<feature type="region of interest" description="Disordered" evidence="3">
    <location>
        <begin position="56"/>
        <end position="106"/>
    </location>
</feature>
<comment type="caution">
    <text evidence="5">The sequence shown here is derived from an EMBL/GenBank/DDBJ whole genome shotgun (WGS) entry which is preliminary data.</text>
</comment>
<keyword evidence="6" id="KW-1185">Reference proteome</keyword>
<name>A0ABR3QW90_9PLEO</name>
<feature type="domain" description="Zn(2)-C6 fungal-type" evidence="4">
    <location>
        <begin position="13"/>
        <end position="41"/>
    </location>
</feature>
<evidence type="ECO:0000259" key="4">
    <source>
        <dbReference type="PROSITE" id="PS50048"/>
    </source>
</evidence>
<reference evidence="5 6" key="1">
    <citation type="submission" date="2024-02" db="EMBL/GenBank/DDBJ databases">
        <title>De novo assembly and annotation of 12 fungi associated with fruit tree decline syndrome in Ontario, Canada.</title>
        <authorList>
            <person name="Sulman M."/>
            <person name="Ellouze W."/>
            <person name="Ilyukhin E."/>
        </authorList>
    </citation>
    <scope>NUCLEOTIDE SEQUENCE [LARGE SCALE GENOMIC DNA]</scope>
    <source>
        <strain evidence="5 6">M42-189</strain>
    </source>
</reference>
<evidence type="ECO:0000256" key="3">
    <source>
        <dbReference type="SAM" id="MobiDB-lite"/>
    </source>
</evidence>
<gene>
    <name evidence="5" type="ORF">SLS60_009069</name>
</gene>
<dbReference type="EMBL" id="JAKJXO020000014">
    <property type="protein sequence ID" value="KAL1596423.1"/>
    <property type="molecule type" value="Genomic_DNA"/>
</dbReference>
<dbReference type="PANTHER" id="PTHR37534">
    <property type="entry name" value="TRANSCRIPTIONAL ACTIVATOR PROTEIN UGA3"/>
    <property type="match status" value="1"/>
</dbReference>
<comment type="subcellular location">
    <subcellularLocation>
        <location evidence="1">Nucleus</location>
    </subcellularLocation>
</comment>